<dbReference type="Pfam" id="PF00076">
    <property type="entry name" value="RRM_1"/>
    <property type="match status" value="1"/>
</dbReference>
<accession>A0ABD0YLJ2</accession>
<evidence type="ECO:0000313" key="5">
    <source>
        <dbReference type="Proteomes" id="UP001558652"/>
    </source>
</evidence>
<dbReference type="PANTHER" id="PTHR16105:SF0">
    <property type="entry name" value="RNA-BINDING REGION-CONTAINING PROTEIN 3"/>
    <property type="match status" value="1"/>
</dbReference>
<reference evidence="4 5" key="1">
    <citation type="submission" date="2024-07" db="EMBL/GenBank/DDBJ databases">
        <title>Chromosome-level genome assembly of the water stick insect Ranatra chinensis (Heteroptera: Nepidae).</title>
        <authorList>
            <person name="Liu X."/>
        </authorList>
    </citation>
    <scope>NUCLEOTIDE SEQUENCE [LARGE SCALE GENOMIC DNA]</scope>
    <source>
        <strain evidence="4">Cailab_2021Rc</strain>
        <tissue evidence="4">Muscle</tissue>
    </source>
</reference>
<organism evidence="4 5">
    <name type="scientific">Ranatra chinensis</name>
    <dbReference type="NCBI Taxonomy" id="642074"/>
    <lineage>
        <taxon>Eukaryota</taxon>
        <taxon>Metazoa</taxon>
        <taxon>Ecdysozoa</taxon>
        <taxon>Arthropoda</taxon>
        <taxon>Hexapoda</taxon>
        <taxon>Insecta</taxon>
        <taxon>Pterygota</taxon>
        <taxon>Neoptera</taxon>
        <taxon>Paraneoptera</taxon>
        <taxon>Hemiptera</taxon>
        <taxon>Heteroptera</taxon>
        <taxon>Panheteroptera</taxon>
        <taxon>Nepomorpha</taxon>
        <taxon>Nepidae</taxon>
        <taxon>Ranatrinae</taxon>
        <taxon>Ranatra</taxon>
    </lineage>
</organism>
<dbReference type="EMBL" id="JBFDAA010000018">
    <property type="protein sequence ID" value="KAL1116120.1"/>
    <property type="molecule type" value="Genomic_DNA"/>
</dbReference>
<protein>
    <recommendedName>
        <fullName evidence="3">RRM domain-containing protein</fullName>
    </recommendedName>
</protein>
<dbReference type="PANTHER" id="PTHR16105">
    <property type="entry name" value="RNA-BINDING REGION-CONTAINING PROTEIN 3"/>
    <property type="match status" value="1"/>
</dbReference>
<name>A0ABD0YLJ2_9HEMI</name>
<dbReference type="InterPro" id="IPR000504">
    <property type="entry name" value="RRM_dom"/>
</dbReference>
<proteinExistence type="predicted"/>
<dbReference type="InterPro" id="IPR012677">
    <property type="entry name" value="Nucleotide-bd_a/b_plait_sf"/>
</dbReference>
<dbReference type="GO" id="GO:0003723">
    <property type="term" value="F:RNA binding"/>
    <property type="evidence" value="ECO:0007669"/>
    <property type="project" value="UniProtKB-UniRule"/>
</dbReference>
<dbReference type="InterPro" id="IPR045164">
    <property type="entry name" value="RBM41/RNPC3"/>
</dbReference>
<dbReference type="Gene3D" id="3.30.70.330">
    <property type="match status" value="1"/>
</dbReference>
<keyword evidence="5" id="KW-1185">Reference proteome</keyword>
<dbReference type="AlphaFoldDB" id="A0ABD0YLJ2"/>
<dbReference type="SUPFAM" id="SSF54928">
    <property type="entry name" value="RNA-binding domain, RBD"/>
    <property type="match status" value="1"/>
</dbReference>
<dbReference type="PROSITE" id="PS50102">
    <property type="entry name" value="RRM"/>
    <property type="match status" value="1"/>
</dbReference>
<evidence type="ECO:0000259" key="3">
    <source>
        <dbReference type="PROSITE" id="PS50102"/>
    </source>
</evidence>
<comment type="caution">
    <text evidence="4">The sequence shown here is derived from an EMBL/GenBank/DDBJ whole genome shotgun (WGS) entry which is preliminary data.</text>
</comment>
<dbReference type="SMART" id="SM00360">
    <property type="entry name" value="RRM"/>
    <property type="match status" value="1"/>
</dbReference>
<dbReference type="Proteomes" id="UP001558652">
    <property type="component" value="Unassembled WGS sequence"/>
</dbReference>
<feature type="domain" description="RRM" evidence="3">
    <location>
        <begin position="388"/>
        <end position="468"/>
    </location>
</feature>
<gene>
    <name evidence="4" type="ORF">AAG570_005615</name>
</gene>
<evidence type="ECO:0000313" key="4">
    <source>
        <dbReference type="EMBL" id="KAL1116120.1"/>
    </source>
</evidence>
<evidence type="ECO:0000256" key="2">
    <source>
        <dbReference type="PROSITE-ProRule" id="PRU00176"/>
    </source>
</evidence>
<sequence length="473" mass="53937">MASKRRNMFHKNKTQETKENDILKRLDDCDKVVRLEAIDCIQCLYRELSCCLKNSQVPDDIVDNGLLEFVYTTLLIHLDDQNPDFQLLVLGLEGVRMVSMIVYHAIGPGFDSLRGWPWLEARLTSGPSGVYQLKQRKHFEVGQTYISVSEKIRGESRLTEFLDVTHEIECGEHHTKNTSASSSNVPQTSYINDIHFSRQDTEAALAVKPNSLETKLLRFALTNQLAHNRHRYPCVNLPGDPINRLKDLESQILADPIRLSKKYRNKRKKILEESHCIQKADNKPVEIRSGDSLWDVVEFKKVTNPTEEQKQQRVYTCSKETLYTIEDGKIVACSEEDKNSGVAEDNRKPSVTFVSAERMERVELNSKSDSEISQIKRFSDYERGNPSNVLYIKNLPKNMSEDEFTEIVAKAKENCSIDSEVTYRLLSGKMRGQAFVTFKSVKDATKVLECMNGSEVRGRPMVIQFGRKGGASN</sequence>
<evidence type="ECO:0000256" key="1">
    <source>
        <dbReference type="ARBA" id="ARBA00022884"/>
    </source>
</evidence>
<keyword evidence="1 2" id="KW-0694">RNA-binding</keyword>
<dbReference type="InterPro" id="IPR035979">
    <property type="entry name" value="RBD_domain_sf"/>
</dbReference>